<proteinExistence type="predicted"/>
<evidence type="ECO:0000313" key="1">
    <source>
        <dbReference type="EMBL" id="TNC44629.1"/>
    </source>
</evidence>
<name>A0A5C4N133_9ACTN</name>
<dbReference type="RefSeq" id="WP_139105175.1">
    <property type="nucleotide sequence ID" value="NZ_VDFR01000010.1"/>
</dbReference>
<sequence>MATDQTVLTEDGISFTVTQGPFTGSTRRLLRQINRISTTTDESQRDVGVSAAFVVDDTGSISSSSASGSGSS</sequence>
<evidence type="ECO:0000313" key="3">
    <source>
        <dbReference type="Proteomes" id="UP000306740"/>
    </source>
</evidence>
<comment type="caution">
    <text evidence="2">The sequence shown here is derived from an EMBL/GenBank/DDBJ whole genome shotgun (WGS) entry which is preliminary data.</text>
</comment>
<reference evidence="2 3" key="1">
    <citation type="submission" date="2019-05" db="EMBL/GenBank/DDBJ databases">
        <title>Mumia sp. nov., isolated from the intestinal contents of plateau pika (Ochotona curzoniae) in the Qinghai-Tibet plateau of China.</title>
        <authorList>
            <person name="Tian Z."/>
        </authorList>
    </citation>
    <scope>NUCLEOTIDE SEQUENCE [LARGE SCALE GENOMIC DNA]</scope>
    <source>
        <strain evidence="3">527</strain>
        <strain evidence="2">Z527</strain>
    </source>
</reference>
<dbReference type="Proteomes" id="UP000306740">
    <property type="component" value="Unassembled WGS sequence"/>
</dbReference>
<evidence type="ECO:0000313" key="2">
    <source>
        <dbReference type="EMBL" id="TNC51055.1"/>
    </source>
</evidence>
<gene>
    <name evidence="2" type="ORF">FHE65_02475</name>
    <name evidence="1" type="ORF">FHE65_16380</name>
</gene>
<dbReference type="EMBL" id="VDFR01000072">
    <property type="protein sequence ID" value="TNC44629.1"/>
    <property type="molecule type" value="Genomic_DNA"/>
</dbReference>
<protein>
    <submittedName>
        <fullName evidence="2">Uncharacterized protein</fullName>
    </submittedName>
</protein>
<accession>A0A5C4N133</accession>
<organism evidence="2 3">
    <name type="scientific">Mumia zhuanghuii</name>
    <dbReference type="NCBI Taxonomy" id="2585211"/>
    <lineage>
        <taxon>Bacteria</taxon>
        <taxon>Bacillati</taxon>
        <taxon>Actinomycetota</taxon>
        <taxon>Actinomycetes</taxon>
        <taxon>Propionibacteriales</taxon>
        <taxon>Nocardioidaceae</taxon>
        <taxon>Mumia</taxon>
    </lineage>
</organism>
<dbReference type="AlphaFoldDB" id="A0A5C4N133"/>
<dbReference type="EMBL" id="VDFR01000010">
    <property type="protein sequence ID" value="TNC51055.1"/>
    <property type="molecule type" value="Genomic_DNA"/>
</dbReference>